<protein>
    <submittedName>
        <fullName evidence="1">Cyclase family protein</fullName>
    </submittedName>
</protein>
<proteinExistence type="predicted"/>
<comment type="caution">
    <text evidence="1">The sequence shown here is derived from an EMBL/GenBank/DDBJ whole genome shotgun (WGS) entry which is preliminary data.</text>
</comment>
<evidence type="ECO:0000313" key="2">
    <source>
        <dbReference type="Proteomes" id="UP000616151"/>
    </source>
</evidence>
<dbReference type="Proteomes" id="UP000616151">
    <property type="component" value="Unassembled WGS sequence"/>
</dbReference>
<accession>A0ACC5R0T8</accession>
<sequence>MCVPGCMATVAATISRRGLFRAAGATAFVGSMSAFSPFAAQAATMSFSKVVDLTHVLTPDFPTFTGKPQLTVEVLYRFEKDGWNENQWHLIEHTGTHMDAPLHFSTNGPDASSIPAETLVAPLCIVNIAERAAKDPDSQVTADDIKAWEAKNGALPDGAAVAMNSGWDQHVKTDKFRNADKDGVMHFPGFHPDAAALLLERKVVGIVVDSLSLDYGASKDFATHYRWLPAGRWGLECAANLGQLPEKGAAIVVGGPKIAGATGGMTRAFALL</sequence>
<reference evidence="1" key="1">
    <citation type="submission" date="2021-01" db="EMBL/GenBank/DDBJ databases">
        <authorList>
            <person name="Sun Q."/>
        </authorList>
    </citation>
    <scope>NUCLEOTIDE SEQUENCE</scope>
    <source>
        <strain evidence="1">YIM B02566</strain>
    </source>
</reference>
<keyword evidence="2" id="KW-1185">Reference proteome</keyword>
<gene>
    <name evidence="1" type="ORF">JHL16_06755</name>
</gene>
<dbReference type="EMBL" id="JAENHL010000006">
    <property type="protein sequence ID" value="MBK1866048.1"/>
    <property type="molecule type" value="Genomic_DNA"/>
</dbReference>
<evidence type="ECO:0000313" key="1">
    <source>
        <dbReference type="EMBL" id="MBK1866048.1"/>
    </source>
</evidence>
<name>A0ACC5R0T8_9HYPH</name>
<organism evidence="1 2">
    <name type="scientific">Taklimakanibacter albus</name>
    <dbReference type="NCBI Taxonomy" id="2800327"/>
    <lineage>
        <taxon>Bacteria</taxon>
        <taxon>Pseudomonadati</taxon>
        <taxon>Pseudomonadota</taxon>
        <taxon>Alphaproteobacteria</taxon>
        <taxon>Hyphomicrobiales</taxon>
        <taxon>Aestuariivirgaceae</taxon>
        <taxon>Taklimakanibacter</taxon>
    </lineage>
</organism>